<gene>
    <name evidence="1" type="ORF">EDD29_5435</name>
</gene>
<dbReference type="Proteomes" id="UP000272400">
    <property type="component" value="Unassembled WGS sequence"/>
</dbReference>
<accession>A0A3N1D2N3</accession>
<evidence type="ECO:0000313" key="2">
    <source>
        <dbReference type="Proteomes" id="UP000272400"/>
    </source>
</evidence>
<dbReference type="OrthoDB" id="4274007at2"/>
<sequence length="124" mass="13702">MTRPDDYWAIGDPGPLVRPFAMTRGRVGNNTHKLDILTLVTAVRTKADFSSFDREYEEILQLCQRSPISIAEISGKLNLLVAVTKVLVGDLINSGHLIFRSAPPSTERPDTSLLQAVLDGIREL</sequence>
<protein>
    <submittedName>
        <fullName evidence="1">Uncharacterized protein DUF742</fullName>
    </submittedName>
</protein>
<evidence type="ECO:0000313" key="1">
    <source>
        <dbReference type="EMBL" id="ROO87794.1"/>
    </source>
</evidence>
<organism evidence="1 2">
    <name type="scientific">Actinocorallia herbida</name>
    <dbReference type="NCBI Taxonomy" id="58109"/>
    <lineage>
        <taxon>Bacteria</taxon>
        <taxon>Bacillati</taxon>
        <taxon>Actinomycetota</taxon>
        <taxon>Actinomycetes</taxon>
        <taxon>Streptosporangiales</taxon>
        <taxon>Thermomonosporaceae</taxon>
        <taxon>Actinocorallia</taxon>
    </lineage>
</organism>
<dbReference type="Pfam" id="PF05331">
    <property type="entry name" value="DUF742"/>
    <property type="match status" value="1"/>
</dbReference>
<dbReference type="InterPro" id="IPR007995">
    <property type="entry name" value="DUF742"/>
</dbReference>
<reference evidence="1 2" key="1">
    <citation type="submission" date="2018-11" db="EMBL/GenBank/DDBJ databases">
        <title>Sequencing the genomes of 1000 actinobacteria strains.</title>
        <authorList>
            <person name="Klenk H.-P."/>
        </authorList>
    </citation>
    <scope>NUCLEOTIDE SEQUENCE [LARGE SCALE GENOMIC DNA]</scope>
    <source>
        <strain evidence="1 2">DSM 44254</strain>
    </source>
</reference>
<dbReference type="PANTHER" id="PTHR36221:SF1">
    <property type="entry name" value="DUF742 DOMAIN-CONTAINING PROTEIN"/>
    <property type="match status" value="1"/>
</dbReference>
<proteinExistence type="predicted"/>
<name>A0A3N1D2N3_9ACTN</name>
<dbReference type="PANTHER" id="PTHR36221">
    <property type="entry name" value="DUF742 DOMAIN-CONTAINING PROTEIN"/>
    <property type="match status" value="1"/>
</dbReference>
<comment type="caution">
    <text evidence="1">The sequence shown here is derived from an EMBL/GenBank/DDBJ whole genome shotgun (WGS) entry which is preliminary data.</text>
</comment>
<dbReference type="EMBL" id="RJKE01000001">
    <property type="protein sequence ID" value="ROO87794.1"/>
    <property type="molecule type" value="Genomic_DNA"/>
</dbReference>
<dbReference type="AlphaFoldDB" id="A0A3N1D2N3"/>
<dbReference type="RefSeq" id="WP_123667030.1">
    <property type="nucleotide sequence ID" value="NZ_RJKE01000001.1"/>
</dbReference>
<keyword evidence="2" id="KW-1185">Reference proteome</keyword>